<name>A0ABS5IXD9_9BACT</name>
<gene>
    <name evidence="2" type="ORF">KE626_09945</name>
</gene>
<evidence type="ECO:0000313" key="2">
    <source>
        <dbReference type="EMBL" id="MBS0027629.1"/>
    </source>
</evidence>
<dbReference type="EMBL" id="JAGTXB010000004">
    <property type="protein sequence ID" value="MBS0027629.1"/>
    <property type="molecule type" value="Genomic_DNA"/>
</dbReference>
<evidence type="ECO:0000259" key="1">
    <source>
        <dbReference type="Pfam" id="PF01433"/>
    </source>
</evidence>
<proteinExistence type="predicted"/>
<dbReference type="Pfam" id="PF01433">
    <property type="entry name" value="Peptidase_M1"/>
    <property type="match status" value="1"/>
</dbReference>
<organism evidence="2 3">
    <name type="scientific">Chitinophaga hostae</name>
    <dbReference type="NCBI Taxonomy" id="2831022"/>
    <lineage>
        <taxon>Bacteria</taxon>
        <taxon>Pseudomonadati</taxon>
        <taxon>Bacteroidota</taxon>
        <taxon>Chitinophagia</taxon>
        <taxon>Chitinophagales</taxon>
        <taxon>Chitinophagaceae</taxon>
        <taxon>Chitinophaga</taxon>
    </lineage>
</organism>
<dbReference type="Proteomes" id="UP000676386">
    <property type="component" value="Unassembled WGS sequence"/>
</dbReference>
<keyword evidence="3" id="KW-1185">Reference proteome</keyword>
<dbReference type="Gene3D" id="1.10.390.10">
    <property type="entry name" value="Neutral Protease Domain 2"/>
    <property type="match status" value="1"/>
</dbReference>
<dbReference type="RefSeq" id="WP_211972735.1">
    <property type="nucleotide sequence ID" value="NZ_CBFHAM010000001.1"/>
</dbReference>
<dbReference type="InterPro" id="IPR027268">
    <property type="entry name" value="Peptidase_M4/M1_CTD_sf"/>
</dbReference>
<comment type="caution">
    <text evidence="2">The sequence shown here is derived from an EMBL/GenBank/DDBJ whole genome shotgun (WGS) entry which is preliminary data.</text>
</comment>
<evidence type="ECO:0000313" key="3">
    <source>
        <dbReference type="Proteomes" id="UP000676386"/>
    </source>
</evidence>
<reference evidence="2 3" key="1">
    <citation type="submission" date="2021-04" db="EMBL/GenBank/DDBJ databases">
        <title>Chitinophaga sp. nov., isolated from the rhizosphere soil.</title>
        <authorList>
            <person name="He S."/>
        </authorList>
    </citation>
    <scope>NUCLEOTIDE SEQUENCE [LARGE SCALE GENOMIC DNA]</scope>
    <source>
        <strain evidence="2 3">2R12</strain>
    </source>
</reference>
<feature type="domain" description="Peptidase M1 membrane alanine aminopeptidase" evidence="1">
    <location>
        <begin position="405"/>
        <end position="548"/>
    </location>
</feature>
<accession>A0ABS5IXD9</accession>
<dbReference type="SUPFAM" id="SSF55486">
    <property type="entry name" value="Metalloproteases ('zincins'), catalytic domain"/>
    <property type="match status" value="1"/>
</dbReference>
<dbReference type="InterPro" id="IPR014782">
    <property type="entry name" value="Peptidase_M1_dom"/>
</dbReference>
<sequence>MKHFMNGVLSKKLLLSGCLTFYILTGKTQSNEAVVYNATTAFALSENSSGVASRTPDGRPGAGYRQNKADYGIAISFDTLTRTVNGVAEITYTNNSSQALPYIWLMAGQNRFRKDSRVAQLTPARGARFGVQEYTAGCEITSMETGANRRSMQMAIYQVTDTYVKVMLSSPLLPGKKAAIRVAYHFQLPYNGSDYMGILNTAHGAVYQLGSVFPRVAVYDDIQGWNALASGYFVEPGSLDMRITVPSGLIVQGTGELKNPEAVLSPALLARYRHAWKSDTVVNIRSANEVTNPAGSSGRSRTWHFTADNAGDGMWGISASFIWDAVKVNLPSRRTALAMALYPPESNPEWRKITGQMKTILETYSGLWTPYPYTTSVNIAGSITGVAAPAVSVIDYQKSSYGNTLWTKTNHELGHSWFNMMIAADSKNGWMAEGLNTFINQVNCDTLGGERPFTISDAINRLSVNMSIPSLNTPASSVRPGIMAMVMYIKPAVALYLLRNKIIGKEKFDPVFKGFMMDWAFKHPTPGDFFRTMENGTGEDLGWFWRGWFLNDWKLDQAIKEVAYVNNDPAQGVNITMVNRGEQVMPADVEIREVNGKTTLLHFPAQVWQTDSVHTFHYASSAALENVILDPGKELPDTNRSNNVWKTLSTFSIR</sequence>
<protein>
    <recommendedName>
        <fullName evidence="1">Peptidase M1 membrane alanine aminopeptidase domain-containing protein</fullName>
    </recommendedName>
</protein>